<organism evidence="10 11">
    <name type="scientific">Sphingobacterium alimentarium</name>
    <dbReference type="NCBI Taxonomy" id="797292"/>
    <lineage>
        <taxon>Bacteria</taxon>
        <taxon>Pseudomonadati</taxon>
        <taxon>Bacteroidota</taxon>
        <taxon>Sphingobacteriia</taxon>
        <taxon>Sphingobacteriales</taxon>
        <taxon>Sphingobacteriaceae</taxon>
        <taxon>Sphingobacterium</taxon>
    </lineage>
</organism>
<dbReference type="AlphaFoldDB" id="A0A4R3VSP9"/>
<keyword evidence="5 8" id="KW-0676">Redox-active center</keyword>
<evidence type="ECO:0000256" key="3">
    <source>
        <dbReference type="ARBA" id="ARBA00022982"/>
    </source>
</evidence>
<dbReference type="Pfam" id="PF00085">
    <property type="entry name" value="Thioredoxin"/>
    <property type="match status" value="1"/>
</dbReference>
<dbReference type="GO" id="GO:0015035">
    <property type="term" value="F:protein-disulfide reductase activity"/>
    <property type="evidence" value="ECO:0007669"/>
    <property type="project" value="UniProtKB-UniRule"/>
</dbReference>
<evidence type="ECO:0000256" key="6">
    <source>
        <dbReference type="NCBIfam" id="TIGR01068"/>
    </source>
</evidence>
<dbReference type="PRINTS" id="PR00421">
    <property type="entry name" value="THIOREDOXIN"/>
</dbReference>
<feature type="site" description="Contributes to redox potential value" evidence="7">
    <location>
        <position position="25"/>
    </location>
</feature>
<sequence>MKGIFNDIIKSEQPVLVDFYADWCGPCKMQAPILKEVSAEIKGKARIIKIDVDKNTAIAQQYRVQGVPTLILFKNGQIIWRQSGVASKPQLINLINQNL</sequence>
<evidence type="ECO:0000256" key="4">
    <source>
        <dbReference type="ARBA" id="ARBA00023157"/>
    </source>
</evidence>
<keyword evidence="3" id="KW-0249">Electron transport</keyword>
<reference evidence="10 11" key="1">
    <citation type="submission" date="2019-03" db="EMBL/GenBank/DDBJ databases">
        <title>Genomic Encyclopedia of Type Strains, Phase IV (KMG-IV): sequencing the most valuable type-strain genomes for metagenomic binning, comparative biology and taxonomic classification.</title>
        <authorList>
            <person name="Goeker M."/>
        </authorList>
    </citation>
    <scope>NUCLEOTIDE SEQUENCE [LARGE SCALE GENOMIC DNA]</scope>
    <source>
        <strain evidence="10 11">DSM 22362</strain>
    </source>
</reference>
<dbReference type="GO" id="GO:0045454">
    <property type="term" value="P:cell redox homeostasis"/>
    <property type="evidence" value="ECO:0007669"/>
    <property type="project" value="TreeGrafter"/>
</dbReference>
<dbReference type="SUPFAM" id="SSF52833">
    <property type="entry name" value="Thioredoxin-like"/>
    <property type="match status" value="1"/>
</dbReference>
<name>A0A4R3VSP9_9SPHI</name>
<accession>A0A4R3VSP9</accession>
<dbReference type="GO" id="GO:0005829">
    <property type="term" value="C:cytosol"/>
    <property type="evidence" value="ECO:0007669"/>
    <property type="project" value="TreeGrafter"/>
</dbReference>
<feature type="site" description="Deprotonates C-terminal active site Cys" evidence="7">
    <location>
        <position position="18"/>
    </location>
</feature>
<evidence type="ECO:0000256" key="8">
    <source>
        <dbReference type="PIRSR" id="PIRSR000077-4"/>
    </source>
</evidence>
<keyword evidence="4 8" id="KW-1015">Disulfide bond</keyword>
<feature type="active site" description="Nucleophile" evidence="7">
    <location>
        <position position="27"/>
    </location>
</feature>
<evidence type="ECO:0000259" key="9">
    <source>
        <dbReference type="PROSITE" id="PS51352"/>
    </source>
</evidence>
<dbReference type="PROSITE" id="PS00194">
    <property type="entry name" value="THIOREDOXIN_1"/>
    <property type="match status" value="1"/>
</dbReference>
<gene>
    <name evidence="10" type="ORF">EDC17_104720</name>
</gene>
<keyword evidence="2" id="KW-0813">Transport</keyword>
<evidence type="ECO:0000256" key="2">
    <source>
        <dbReference type="ARBA" id="ARBA00022448"/>
    </source>
</evidence>
<evidence type="ECO:0000256" key="7">
    <source>
        <dbReference type="PIRSR" id="PIRSR000077-1"/>
    </source>
</evidence>
<dbReference type="FunFam" id="3.40.30.10:FF:000001">
    <property type="entry name" value="Thioredoxin"/>
    <property type="match status" value="1"/>
</dbReference>
<evidence type="ECO:0000256" key="5">
    <source>
        <dbReference type="ARBA" id="ARBA00023284"/>
    </source>
</evidence>
<dbReference type="RefSeq" id="WP_132778690.1">
    <property type="nucleotide sequence ID" value="NZ_SMBZ01000047.1"/>
</dbReference>
<feature type="site" description="Contributes to redox potential value" evidence="7">
    <location>
        <position position="26"/>
    </location>
</feature>
<evidence type="ECO:0000313" key="10">
    <source>
        <dbReference type="EMBL" id="TCV08219.1"/>
    </source>
</evidence>
<dbReference type="NCBIfam" id="TIGR01068">
    <property type="entry name" value="thioredoxin"/>
    <property type="match status" value="1"/>
</dbReference>
<dbReference type="Gene3D" id="3.40.30.10">
    <property type="entry name" value="Glutaredoxin"/>
    <property type="match status" value="1"/>
</dbReference>
<dbReference type="OrthoDB" id="9790390at2"/>
<proteinExistence type="inferred from homology"/>
<dbReference type="PIRSF" id="PIRSF000077">
    <property type="entry name" value="Thioredoxin"/>
    <property type="match status" value="1"/>
</dbReference>
<dbReference type="InterPro" id="IPR017937">
    <property type="entry name" value="Thioredoxin_CS"/>
</dbReference>
<feature type="disulfide bond" description="Redox-active" evidence="8">
    <location>
        <begin position="24"/>
        <end position="27"/>
    </location>
</feature>
<dbReference type="PANTHER" id="PTHR45663">
    <property type="entry name" value="GEO12009P1"/>
    <property type="match status" value="1"/>
</dbReference>
<dbReference type="InterPro" id="IPR013766">
    <property type="entry name" value="Thioredoxin_domain"/>
</dbReference>
<feature type="active site" description="Nucleophile" evidence="7">
    <location>
        <position position="24"/>
    </location>
</feature>
<comment type="similarity">
    <text evidence="1">Belongs to the thioredoxin family.</text>
</comment>
<dbReference type="PANTHER" id="PTHR45663:SF11">
    <property type="entry name" value="GEO12009P1"/>
    <property type="match status" value="1"/>
</dbReference>
<comment type="caution">
    <text evidence="10">The sequence shown here is derived from an EMBL/GenBank/DDBJ whole genome shotgun (WGS) entry which is preliminary data.</text>
</comment>
<evidence type="ECO:0000256" key="1">
    <source>
        <dbReference type="ARBA" id="ARBA00008987"/>
    </source>
</evidence>
<protein>
    <recommendedName>
        <fullName evidence="6">Thioredoxin</fullName>
    </recommendedName>
</protein>
<dbReference type="PROSITE" id="PS51352">
    <property type="entry name" value="THIOREDOXIN_2"/>
    <property type="match status" value="1"/>
</dbReference>
<dbReference type="InterPro" id="IPR005746">
    <property type="entry name" value="Thioredoxin"/>
</dbReference>
<evidence type="ECO:0000313" key="11">
    <source>
        <dbReference type="Proteomes" id="UP000295197"/>
    </source>
</evidence>
<dbReference type="CDD" id="cd02947">
    <property type="entry name" value="TRX_family"/>
    <property type="match status" value="1"/>
</dbReference>
<feature type="domain" description="Thioredoxin" evidence="9">
    <location>
        <begin position="1"/>
        <end position="99"/>
    </location>
</feature>
<dbReference type="EMBL" id="SMBZ01000047">
    <property type="protein sequence ID" value="TCV08219.1"/>
    <property type="molecule type" value="Genomic_DNA"/>
</dbReference>
<dbReference type="InterPro" id="IPR036249">
    <property type="entry name" value="Thioredoxin-like_sf"/>
</dbReference>
<keyword evidence="11" id="KW-1185">Reference proteome</keyword>
<dbReference type="Proteomes" id="UP000295197">
    <property type="component" value="Unassembled WGS sequence"/>
</dbReference>